<evidence type="ECO:0000313" key="1">
    <source>
        <dbReference type="EMBL" id="KAF0753209.1"/>
    </source>
</evidence>
<protein>
    <submittedName>
        <fullName evidence="1">THAP-type domain-containing protein</fullName>
    </submittedName>
</protein>
<evidence type="ECO:0000313" key="2">
    <source>
        <dbReference type="Proteomes" id="UP000478052"/>
    </source>
</evidence>
<sequence>FPKDTVKLNRLIEILKLGPDFKYKSTNCVICTRHLLHIFYTITFLGHEELEESSVPSIVPASSTVNIDLNTDNVNEHLIISTISDISRVLIAGNSLMASDNKLEVVASDVNVLVSQDLPLTSVKTLRMDNPNQPLKE</sequence>
<organism evidence="1 2">
    <name type="scientific">Aphis craccivora</name>
    <name type="common">Cowpea aphid</name>
    <dbReference type="NCBI Taxonomy" id="307492"/>
    <lineage>
        <taxon>Eukaryota</taxon>
        <taxon>Metazoa</taxon>
        <taxon>Ecdysozoa</taxon>
        <taxon>Arthropoda</taxon>
        <taxon>Hexapoda</taxon>
        <taxon>Insecta</taxon>
        <taxon>Pterygota</taxon>
        <taxon>Neoptera</taxon>
        <taxon>Paraneoptera</taxon>
        <taxon>Hemiptera</taxon>
        <taxon>Sternorrhyncha</taxon>
        <taxon>Aphidomorpha</taxon>
        <taxon>Aphidoidea</taxon>
        <taxon>Aphididae</taxon>
        <taxon>Aphidini</taxon>
        <taxon>Aphis</taxon>
        <taxon>Aphis</taxon>
    </lineage>
</organism>
<feature type="non-terminal residue" evidence="1">
    <location>
        <position position="137"/>
    </location>
</feature>
<name>A0A6G0YCR7_APHCR</name>
<dbReference type="EMBL" id="VUJU01004804">
    <property type="protein sequence ID" value="KAF0753209.1"/>
    <property type="molecule type" value="Genomic_DNA"/>
</dbReference>
<accession>A0A6G0YCR7</accession>
<gene>
    <name evidence="1" type="ORF">FWK35_00023818</name>
</gene>
<comment type="caution">
    <text evidence="1">The sequence shown here is derived from an EMBL/GenBank/DDBJ whole genome shotgun (WGS) entry which is preliminary data.</text>
</comment>
<keyword evidence="2" id="KW-1185">Reference proteome</keyword>
<dbReference type="AlphaFoldDB" id="A0A6G0YCR7"/>
<proteinExistence type="predicted"/>
<feature type="non-terminal residue" evidence="1">
    <location>
        <position position="1"/>
    </location>
</feature>
<dbReference type="Proteomes" id="UP000478052">
    <property type="component" value="Unassembled WGS sequence"/>
</dbReference>
<reference evidence="1 2" key="1">
    <citation type="submission" date="2019-08" db="EMBL/GenBank/DDBJ databases">
        <title>Whole genome of Aphis craccivora.</title>
        <authorList>
            <person name="Voronova N.V."/>
            <person name="Shulinski R.S."/>
            <person name="Bandarenka Y.V."/>
            <person name="Zhorov D.G."/>
            <person name="Warner D."/>
        </authorList>
    </citation>
    <scope>NUCLEOTIDE SEQUENCE [LARGE SCALE GENOMIC DNA]</scope>
    <source>
        <strain evidence="1">180601</strain>
        <tissue evidence="1">Whole Body</tissue>
    </source>
</reference>